<dbReference type="PROSITE" id="PS50825">
    <property type="entry name" value="HYR"/>
    <property type="match status" value="2"/>
</dbReference>
<keyword evidence="7" id="KW-1185">Reference proteome</keyword>
<dbReference type="CDD" id="cd00033">
    <property type="entry name" value="CCP"/>
    <property type="match status" value="2"/>
</dbReference>
<dbReference type="InterPro" id="IPR000436">
    <property type="entry name" value="Sushi_SCR_CCP_dom"/>
</dbReference>
<feature type="domain" description="HYR" evidence="4">
    <location>
        <begin position="298"/>
        <end position="379"/>
    </location>
</feature>
<feature type="disulfide bond" evidence="3">
    <location>
        <begin position="127"/>
        <end position="154"/>
    </location>
</feature>
<keyword evidence="1" id="KW-0677">Repeat</keyword>
<feature type="disulfide bond" evidence="3">
    <location>
        <begin position="187"/>
        <end position="214"/>
    </location>
</feature>
<reference evidence="6 7" key="1">
    <citation type="submission" date="2018-01" db="EMBL/GenBank/DDBJ databases">
        <title>Comparison of the Chinese Bamboo Partridge and Red Junglefowl genome sequences highlights the importance of demography in genome evolution.</title>
        <authorList>
            <person name="Tiley G.P."/>
            <person name="Kimball R.T."/>
            <person name="Braun E.L."/>
            <person name="Burleigh J.G."/>
        </authorList>
    </citation>
    <scope>NUCLEOTIDE SEQUENCE [LARGE SCALE GENOMIC DNA]</scope>
    <source>
        <strain evidence="6">RTK389</strain>
        <tissue evidence="6">Blood</tissue>
    </source>
</reference>
<dbReference type="InterPro" id="IPR035976">
    <property type="entry name" value="Sushi/SCR/CCP_sf"/>
</dbReference>
<evidence type="ECO:0000313" key="7">
    <source>
        <dbReference type="Proteomes" id="UP000237246"/>
    </source>
</evidence>
<dbReference type="Gene3D" id="2.10.70.10">
    <property type="entry name" value="Complement Module, domain 1"/>
    <property type="match status" value="2"/>
</dbReference>
<keyword evidence="2 3" id="KW-1015">Disulfide bond</keyword>
<dbReference type="SMART" id="SM00032">
    <property type="entry name" value="CCP"/>
    <property type="match status" value="3"/>
</dbReference>
<protein>
    <recommendedName>
        <fullName evidence="8">Sushi, von Willebrand factor type A, EGF and pentraxin domain-containing protein 1</fullName>
    </recommendedName>
</protein>
<proteinExistence type="predicted"/>
<dbReference type="InterPro" id="IPR043555">
    <property type="entry name" value="SRPX-like"/>
</dbReference>
<dbReference type="PROSITE" id="PS50923">
    <property type="entry name" value="SUSHI"/>
    <property type="match status" value="2"/>
</dbReference>
<evidence type="ECO:0008006" key="8">
    <source>
        <dbReference type="Google" id="ProtNLM"/>
    </source>
</evidence>
<dbReference type="SUPFAM" id="SSF57535">
    <property type="entry name" value="Complement control module/SCR domain"/>
    <property type="match status" value="2"/>
</dbReference>
<accession>A0A2P4TEC1</accession>
<name>A0A2P4TEC1_BAMTH</name>
<dbReference type="SUPFAM" id="SSF57184">
    <property type="entry name" value="Growth factor receptor domain"/>
    <property type="match status" value="1"/>
</dbReference>
<sequence length="716" mass="79429">MVSSMAAKSKLPQFRNNNLKFSKAVRDNPELQAVVLLLQSRKSCPPGTYKPDSSPGGISTCISCPDENHTSPPGSTSIEDCTCQEGYRAAGQTCEVVHCPELKPPENGYFVQNVCNNYFNAACGIRCKAGFDLVGSSIRLCQPNGQWSGSEATCRVRTCPQLWAPENGHINCSTADISYKTECFVTCNEGYKLEGNAKLTCQGTSQWDSKEPKCVDIEAPQIQCPDNIETETLEHQNTANISWQVPIAEDNSGDEVSVHVTPTFIPPYLLPIGEVAITYRAVDKSGNEASCTFSVKVIDAEPPVIDRCRSPPPIQAVENEYPATWEEPQFSDNSGAPLTITRSHEPGDLFPKGETTVQYIALDPSGNNRTCEIHIVIKGSPCEISFEPVNGNFTCTSDEVGVNCTLHCAEGYSFSEGSSENYYCAYEDGVWKPPYSPEWPDCSLNRFANHGFKSFEMLYKATRCDDNSLLNGFSDAFQSALGKMVPSFCNDVDDIDCRLEDQTQKHCLEYNYDYENGFAIGPAGWGAANQLDYSYDDFFDTVQEEGLSKHLSAFAKAAPTRVKRHKKLNVPMTDHKIKLIFNITASVPLPDERNDTLELENQKRLLKTLETITNRLNRTLNKEPMYSFQFASELIVADSNSLETEKAFLFCRPGSVLKGRMCVNCPLGTYYSLEHHACESCWTGSYQDEEGQLECKSCPSGSYTEYLHSRSISECK</sequence>
<dbReference type="SMART" id="SM01411">
    <property type="entry name" value="Ephrin_rec_like"/>
    <property type="match status" value="2"/>
</dbReference>
<dbReference type="Pfam" id="PF07699">
    <property type="entry name" value="Ephrin_rec_like"/>
    <property type="match status" value="2"/>
</dbReference>
<dbReference type="AlphaFoldDB" id="A0A2P4TEC1"/>
<dbReference type="EMBL" id="PPHD01001339">
    <property type="protein sequence ID" value="POI34727.1"/>
    <property type="molecule type" value="Genomic_DNA"/>
</dbReference>
<gene>
    <name evidence="6" type="ORF">CIB84_001521</name>
</gene>
<dbReference type="InterPro" id="IPR009030">
    <property type="entry name" value="Growth_fac_rcpt_cys_sf"/>
</dbReference>
<dbReference type="InterPro" id="IPR003410">
    <property type="entry name" value="HYR_dom"/>
</dbReference>
<evidence type="ECO:0000259" key="4">
    <source>
        <dbReference type="PROSITE" id="PS50825"/>
    </source>
</evidence>
<feature type="domain" description="Sushi" evidence="5">
    <location>
        <begin position="97"/>
        <end position="156"/>
    </location>
</feature>
<evidence type="ECO:0000256" key="2">
    <source>
        <dbReference type="ARBA" id="ARBA00023157"/>
    </source>
</evidence>
<evidence type="ECO:0000256" key="3">
    <source>
        <dbReference type="PROSITE-ProRule" id="PRU00302"/>
    </source>
</evidence>
<dbReference type="Proteomes" id="UP000237246">
    <property type="component" value="Unassembled WGS sequence"/>
</dbReference>
<evidence type="ECO:0000313" key="6">
    <source>
        <dbReference type="EMBL" id="POI34727.1"/>
    </source>
</evidence>
<dbReference type="Pfam" id="PF00084">
    <property type="entry name" value="Sushi"/>
    <property type="match status" value="2"/>
</dbReference>
<dbReference type="OrthoDB" id="6515930at2759"/>
<keyword evidence="3" id="KW-0768">Sushi</keyword>
<evidence type="ECO:0000259" key="5">
    <source>
        <dbReference type="PROSITE" id="PS50923"/>
    </source>
</evidence>
<dbReference type="Gene3D" id="2.10.50.10">
    <property type="entry name" value="Tumor Necrosis Factor Receptor, subunit A, domain 2"/>
    <property type="match status" value="2"/>
</dbReference>
<dbReference type="PANTHER" id="PTHR46343:SF2">
    <property type="entry name" value="SUSHI_VON WILLEBRAND FACTOR TYPE A_EGF_PENTRAXIN DOMAIN-CONTAINING 1"/>
    <property type="match status" value="1"/>
</dbReference>
<organism evidence="6 7">
    <name type="scientific">Bambusicola thoracicus</name>
    <name type="common">Chinese bamboo-partridge</name>
    <name type="synonym">Perdix thoracica</name>
    <dbReference type="NCBI Taxonomy" id="9083"/>
    <lineage>
        <taxon>Eukaryota</taxon>
        <taxon>Metazoa</taxon>
        <taxon>Chordata</taxon>
        <taxon>Craniata</taxon>
        <taxon>Vertebrata</taxon>
        <taxon>Euteleostomi</taxon>
        <taxon>Archelosauria</taxon>
        <taxon>Archosauria</taxon>
        <taxon>Dinosauria</taxon>
        <taxon>Saurischia</taxon>
        <taxon>Theropoda</taxon>
        <taxon>Coelurosauria</taxon>
        <taxon>Aves</taxon>
        <taxon>Neognathae</taxon>
        <taxon>Galloanserae</taxon>
        <taxon>Galliformes</taxon>
        <taxon>Phasianidae</taxon>
        <taxon>Perdicinae</taxon>
        <taxon>Bambusicola</taxon>
    </lineage>
</organism>
<evidence type="ECO:0000256" key="1">
    <source>
        <dbReference type="ARBA" id="ARBA00022737"/>
    </source>
</evidence>
<dbReference type="Pfam" id="PF02494">
    <property type="entry name" value="HYR"/>
    <property type="match status" value="2"/>
</dbReference>
<comment type="caution">
    <text evidence="6">The sequence shown here is derived from an EMBL/GenBank/DDBJ whole genome shotgun (WGS) entry which is preliminary data.</text>
</comment>
<feature type="non-terminal residue" evidence="6">
    <location>
        <position position="716"/>
    </location>
</feature>
<dbReference type="PANTHER" id="PTHR46343">
    <property type="entry name" value="HYR DOMAIN-CONTAINING PROTEIN"/>
    <property type="match status" value="1"/>
</dbReference>
<comment type="caution">
    <text evidence="3">Lacks conserved residue(s) required for the propagation of feature annotation.</text>
</comment>
<feature type="domain" description="HYR" evidence="4">
    <location>
        <begin position="215"/>
        <end position="297"/>
    </location>
</feature>
<dbReference type="InterPro" id="IPR011641">
    <property type="entry name" value="Tyr-kin_ephrin_A/B_rcpt-like"/>
</dbReference>
<feature type="domain" description="Sushi" evidence="5">
    <location>
        <begin position="157"/>
        <end position="216"/>
    </location>
</feature>